<proteinExistence type="predicted"/>
<dbReference type="Proteomes" id="UP000663193">
    <property type="component" value="Chromosome 10"/>
</dbReference>
<evidence type="ECO:0000313" key="1">
    <source>
        <dbReference type="EMBL" id="QRD00295.1"/>
    </source>
</evidence>
<evidence type="ECO:0000313" key="2">
    <source>
        <dbReference type="Proteomes" id="UP000663193"/>
    </source>
</evidence>
<dbReference type="AlphaFoldDB" id="A0A7U2FC44"/>
<organism evidence="1 2">
    <name type="scientific">Phaeosphaeria nodorum (strain SN15 / ATCC MYA-4574 / FGSC 10173)</name>
    <name type="common">Glume blotch fungus</name>
    <name type="synonym">Parastagonospora nodorum</name>
    <dbReference type="NCBI Taxonomy" id="321614"/>
    <lineage>
        <taxon>Eukaryota</taxon>
        <taxon>Fungi</taxon>
        <taxon>Dikarya</taxon>
        <taxon>Ascomycota</taxon>
        <taxon>Pezizomycotina</taxon>
        <taxon>Dothideomycetes</taxon>
        <taxon>Pleosporomycetidae</taxon>
        <taxon>Pleosporales</taxon>
        <taxon>Pleosporineae</taxon>
        <taxon>Phaeosphaeriaceae</taxon>
        <taxon>Parastagonospora</taxon>
    </lineage>
</organism>
<dbReference type="OrthoDB" id="10595217at2759"/>
<protein>
    <submittedName>
        <fullName evidence="1">Uncharacterized protein</fullName>
    </submittedName>
</protein>
<reference evidence="2" key="1">
    <citation type="journal article" date="2021" name="BMC Genomics">
        <title>Chromosome-level genome assembly and manually-curated proteome of model necrotroph Parastagonospora nodorum Sn15 reveals a genome-wide trove of candidate effector homologs, and redundancy of virulence-related functions within an accessory chromosome.</title>
        <authorList>
            <person name="Bertazzoni S."/>
            <person name="Jones D.A.B."/>
            <person name="Phan H.T."/>
            <person name="Tan K.-C."/>
            <person name="Hane J.K."/>
        </authorList>
    </citation>
    <scope>NUCLEOTIDE SEQUENCE [LARGE SCALE GENOMIC DNA]</scope>
    <source>
        <strain evidence="2">SN15 / ATCC MYA-4574 / FGSC 10173)</strain>
    </source>
</reference>
<gene>
    <name evidence="1" type="ORF">JI435_305030</name>
</gene>
<keyword evidence="2" id="KW-1185">Reference proteome</keyword>
<dbReference type="EMBL" id="CP069032">
    <property type="protein sequence ID" value="QRD00295.1"/>
    <property type="molecule type" value="Genomic_DNA"/>
</dbReference>
<sequence>MTSRCGWRASLKSRFQCPRQPGFDSQYRQIGKRHFLFALFGAMLSTDNDLYFLRLSLHTSKVPLSSFPSTRAVVRHFTVA</sequence>
<name>A0A7U2FC44_PHANO</name>
<accession>A0A7U2FC44</accession>
<dbReference type="VEuPathDB" id="FungiDB:JI435_305030"/>